<comment type="similarity">
    <text evidence="6">Belongs to the ARTD/PARP family.</text>
</comment>
<dbReference type="InterPro" id="IPR012317">
    <property type="entry name" value="Poly(ADP-ribose)pol_cat_dom"/>
</dbReference>
<dbReference type="Gene3D" id="3.90.228.10">
    <property type="match status" value="1"/>
</dbReference>
<proteinExistence type="inferred from homology"/>
<evidence type="ECO:0000313" key="10">
    <source>
        <dbReference type="Proteomes" id="UP000265020"/>
    </source>
</evidence>
<reference evidence="9" key="2">
    <citation type="submission" date="2025-09" db="UniProtKB">
        <authorList>
            <consortium name="Ensembl"/>
        </authorList>
    </citation>
    <scope>IDENTIFICATION</scope>
</reference>
<dbReference type="PANTHER" id="PTHR14453">
    <property type="entry name" value="PARP/ZINC FINGER CCCH TYPE DOMAIN CONTAINING PROTEIN"/>
    <property type="match status" value="1"/>
</dbReference>
<dbReference type="GO" id="GO:0003950">
    <property type="term" value="F:NAD+ poly-ADP-ribosyltransferase activity"/>
    <property type="evidence" value="ECO:0007669"/>
    <property type="project" value="UniProtKB-UniRule"/>
</dbReference>
<dbReference type="GO" id="GO:0003714">
    <property type="term" value="F:transcription corepressor activity"/>
    <property type="evidence" value="ECO:0007669"/>
    <property type="project" value="TreeGrafter"/>
</dbReference>
<dbReference type="Proteomes" id="UP000265020">
    <property type="component" value="Unassembled WGS sequence"/>
</dbReference>
<dbReference type="GO" id="GO:0010629">
    <property type="term" value="P:negative regulation of gene expression"/>
    <property type="evidence" value="ECO:0007669"/>
    <property type="project" value="TreeGrafter"/>
</dbReference>
<evidence type="ECO:0000256" key="2">
    <source>
        <dbReference type="ARBA" id="ARBA00022676"/>
    </source>
</evidence>
<dbReference type="OMA" id="RMYQAKV"/>
<evidence type="ECO:0000256" key="5">
    <source>
        <dbReference type="ARBA" id="ARBA00023242"/>
    </source>
</evidence>
<dbReference type="GO" id="GO:0005737">
    <property type="term" value="C:cytoplasm"/>
    <property type="evidence" value="ECO:0007669"/>
    <property type="project" value="TreeGrafter"/>
</dbReference>
<evidence type="ECO:0000256" key="7">
    <source>
        <dbReference type="RuleBase" id="RU362114"/>
    </source>
</evidence>
<keyword evidence="10" id="KW-1185">Reference proteome</keyword>
<dbReference type="SUPFAM" id="SSF56399">
    <property type="entry name" value="ADP-ribosylation"/>
    <property type="match status" value="1"/>
</dbReference>
<evidence type="ECO:0000259" key="8">
    <source>
        <dbReference type="PROSITE" id="PS51059"/>
    </source>
</evidence>
<dbReference type="CDD" id="cd01439">
    <property type="entry name" value="TCCD_inducible_PARP_like"/>
    <property type="match status" value="1"/>
</dbReference>
<reference evidence="9" key="1">
    <citation type="submission" date="2025-08" db="UniProtKB">
        <authorList>
            <consortium name="Ensembl"/>
        </authorList>
    </citation>
    <scope>IDENTIFICATION</scope>
</reference>
<keyword evidence="4 7" id="KW-0520">NAD</keyword>
<dbReference type="AlphaFoldDB" id="A0A3Q2CQD2"/>
<dbReference type="STRING" id="28743.ENSCVAP00000007687"/>
<protein>
    <recommendedName>
        <fullName evidence="7">Poly [ADP-ribose] polymerase</fullName>
        <shortName evidence="7">PARP</shortName>
        <ecNumber evidence="7">2.4.2.-</ecNumber>
    </recommendedName>
</protein>
<feature type="domain" description="PARP catalytic" evidence="8">
    <location>
        <begin position="50"/>
        <end position="248"/>
    </location>
</feature>
<dbReference type="GO" id="GO:0070212">
    <property type="term" value="P:protein poly-ADP-ribosylation"/>
    <property type="evidence" value="ECO:0007669"/>
    <property type="project" value="TreeGrafter"/>
</dbReference>
<comment type="subcellular location">
    <subcellularLocation>
        <location evidence="1">Nucleus</location>
    </subcellularLocation>
</comment>
<keyword evidence="3 7" id="KW-0808">Transferase</keyword>
<evidence type="ECO:0000313" key="9">
    <source>
        <dbReference type="Ensembl" id="ENSCVAP00000007687.1"/>
    </source>
</evidence>
<name>A0A3Q2CQD2_CYPVA</name>
<dbReference type="PROSITE" id="PS51059">
    <property type="entry name" value="PARP_CATALYTIC"/>
    <property type="match status" value="1"/>
</dbReference>
<keyword evidence="2 7" id="KW-0328">Glycosyltransferase</keyword>
<evidence type="ECO:0000256" key="3">
    <source>
        <dbReference type="ARBA" id="ARBA00022679"/>
    </source>
</evidence>
<dbReference type="InterPro" id="IPR052056">
    <property type="entry name" value="Mono-ARTD/PARP"/>
</dbReference>
<evidence type="ECO:0000256" key="6">
    <source>
        <dbReference type="ARBA" id="ARBA00024347"/>
    </source>
</evidence>
<dbReference type="FunFam" id="3.90.228.10:FF:000008">
    <property type="entry name" value="Poly [ADP-ribose] polymerase"/>
    <property type="match status" value="1"/>
</dbReference>
<dbReference type="Pfam" id="PF00644">
    <property type="entry name" value="PARP"/>
    <property type="match status" value="1"/>
</dbReference>
<keyword evidence="5" id="KW-0539">Nucleus</keyword>
<organism evidence="9 10">
    <name type="scientific">Cyprinodon variegatus</name>
    <name type="common">Sheepshead minnow</name>
    <dbReference type="NCBI Taxonomy" id="28743"/>
    <lineage>
        <taxon>Eukaryota</taxon>
        <taxon>Metazoa</taxon>
        <taxon>Chordata</taxon>
        <taxon>Craniata</taxon>
        <taxon>Vertebrata</taxon>
        <taxon>Euteleostomi</taxon>
        <taxon>Actinopterygii</taxon>
        <taxon>Neopterygii</taxon>
        <taxon>Teleostei</taxon>
        <taxon>Neoteleostei</taxon>
        <taxon>Acanthomorphata</taxon>
        <taxon>Ovalentaria</taxon>
        <taxon>Atherinomorphae</taxon>
        <taxon>Cyprinodontiformes</taxon>
        <taxon>Cyprinodontidae</taxon>
        <taxon>Cyprinodon</taxon>
    </lineage>
</organism>
<dbReference type="PANTHER" id="PTHR14453:SF106">
    <property type="entry name" value="POLY [ADP-RIBOSE] POLYMERASE"/>
    <property type="match status" value="1"/>
</dbReference>
<dbReference type="Ensembl" id="ENSCVAT00000002881.1">
    <property type="protein sequence ID" value="ENSCVAP00000007687.1"/>
    <property type="gene ID" value="ENSCVAG00000000686.1"/>
</dbReference>
<accession>A0A3Q2CQD2</accession>
<dbReference type="EC" id="2.4.2.-" evidence="7"/>
<evidence type="ECO:0000256" key="4">
    <source>
        <dbReference type="ARBA" id="ARBA00023027"/>
    </source>
</evidence>
<dbReference type="GeneTree" id="ENSGT00940000165390"/>
<dbReference type="GO" id="GO:1990404">
    <property type="term" value="F:NAD+-protein mono-ADP-ribosyltransferase activity"/>
    <property type="evidence" value="ECO:0007669"/>
    <property type="project" value="TreeGrafter"/>
</dbReference>
<evidence type="ECO:0000256" key="1">
    <source>
        <dbReference type="ARBA" id="ARBA00004123"/>
    </source>
</evidence>
<sequence length="248" mass="28311">LEEACRIKQSVMRKTKRTTFNANQGLTMDVSCNGWKQMGLMRKDLIINDASLPQHWEDMKDSIVKQVPLTAGSQEYNDVVAELTKNGLYLNIRKIERIQNTTLWQSYLLQKKQMEVKNKHTNNEKLLYYGTGADSIDLINSKGFNRSYTRQNHGKSAMYGNGSYFTVDPAYSARSFAQPDTQGHKRMYQARVLVGDYTQGRSGMIAPPAKTGPSADLYDSVTDSLIHPSMFIIFYDTQAYPEYLITFR</sequence>
<dbReference type="GO" id="GO:0005634">
    <property type="term" value="C:nucleus"/>
    <property type="evidence" value="ECO:0007669"/>
    <property type="project" value="UniProtKB-SubCell"/>
</dbReference>